<feature type="non-terminal residue" evidence="1">
    <location>
        <position position="97"/>
    </location>
</feature>
<keyword evidence="1" id="KW-0378">Hydrolase</keyword>
<dbReference type="EC" id="3.1.4.17" evidence="1"/>
<comment type="caution">
    <text evidence="1">The sequence shown here is derived from an EMBL/GenBank/DDBJ whole genome shotgun (WGS) entry which is preliminary data.</text>
</comment>
<gene>
    <name evidence="1" type="ORF">TGP89_233065A</name>
</gene>
<proteinExistence type="predicted"/>
<dbReference type="Proteomes" id="UP000028828">
    <property type="component" value="Unassembled WGS sequence"/>
</dbReference>
<name>A0A086L3R1_TOXGO</name>
<organism evidence="1 2">
    <name type="scientific">Toxoplasma gondii p89</name>
    <dbReference type="NCBI Taxonomy" id="943119"/>
    <lineage>
        <taxon>Eukaryota</taxon>
        <taxon>Sar</taxon>
        <taxon>Alveolata</taxon>
        <taxon>Apicomplexa</taxon>
        <taxon>Conoidasida</taxon>
        <taxon>Coccidia</taxon>
        <taxon>Eucoccidiorida</taxon>
        <taxon>Eimeriorina</taxon>
        <taxon>Sarcocystidae</taxon>
        <taxon>Toxoplasma</taxon>
    </lineage>
</organism>
<reference evidence="1 2" key="1">
    <citation type="submission" date="2014-03" db="EMBL/GenBank/DDBJ databases">
        <authorList>
            <person name="Sibley D."/>
            <person name="Venepally P."/>
            <person name="Karamycheva S."/>
            <person name="Hadjithomas M."/>
            <person name="Khan A."/>
            <person name="Brunk B."/>
            <person name="Roos D."/>
            <person name="Caler E."/>
            <person name="Lorenzi H."/>
        </authorList>
    </citation>
    <scope>NUCLEOTIDE SEQUENCE [LARGE SCALE GENOMIC DNA]</scope>
    <source>
        <strain evidence="2">p89</strain>
    </source>
</reference>
<evidence type="ECO:0000313" key="2">
    <source>
        <dbReference type="Proteomes" id="UP000028828"/>
    </source>
</evidence>
<accession>A0A086L3R1</accession>
<dbReference type="GO" id="GO:0004114">
    <property type="term" value="F:3',5'-cyclic-nucleotide phosphodiesterase activity"/>
    <property type="evidence" value="ECO:0007669"/>
    <property type="project" value="UniProtKB-EC"/>
</dbReference>
<evidence type="ECO:0000313" key="1">
    <source>
        <dbReference type="EMBL" id="KFG51279.1"/>
    </source>
</evidence>
<dbReference type="VEuPathDB" id="ToxoDB:TGP89_233065A"/>
<dbReference type="AlphaFoldDB" id="A0A086L3R1"/>
<dbReference type="EMBL" id="AEYI02000183">
    <property type="protein sequence ID" value="KFG51279.1"/>
    <property type="molecule type" value="Genomic_DNA"/>
</dbReference>
<sequence>MLCTAKLLQTMGGTMQILSSPSRGMLVSFQIRTRARFRLLDFQKDFRASFSQQRRQRIISLGLAPETSRALQFLCKDVGIQFTACYCLRHLRESLAT</sequence>
<protein>
    <submittedName>
        <fullName evidence="1">3'5'-cyclic nucleotide phosphodiesterase domain-containing protein</fullName>
        <ecNumber evidence="1">3.1.4.17</ecNumber>
    </submittedName>
</protein>